<organism evidence="2 3">
    <name type="scientific">Aspergillus lucknowensis</name>
    <dbReference type="NCBI Taxonomy" id="176173"/>
    <lineage>
        <taxon>Eukaryota</taxon>
        <taxon>Fungi</taxon>
        <taxon>Dikarya</taxon>
        <taxon>Ascomycota</taxon>
        <taxon>Pezizomycotina</taxon>
        <taxon>Eurotiomycetes</taxon>
        <taxon>Eurotiomycetidae</taxon>
        <taxon>Eurotiales</taxon>
        <taxon>Aspergillaceae</taxon>
        <taxon>Aspergillus</taxon>
        <taxon>Aspergillus subgen. Nidulantes</taxon>
    </lineage>
</organism>
<comment type="caution">
    <text evidence="2">The sequence shown here is derived from an EMBL/GenBank/DDBJ whole genome shotgun (WGS) entry which is preliminary data.</text>
</comment>
<dbReference type="RefSeq" id="XP_070888923.1">
    <property type="nucleotide sequence ID" value="XM_071026972.1"/>
</dbReference>
<evidence type="ECO:0000256" key="1">
    <source>
        <dbReference type="SAM" id="MobiDB-lite"/>
    </source>
</evidence>
<feature type="region of interest" description="Disordered" evidence="1">
    <location>
        <begin position="1"/>
        <end position="53"/>
    </location>
</feature>
<gene>
    <name evidence="2" type="ORF">BJX67DRAFT_300584</name>
</gene>
<evidence type="ECO:0000313" key="2">
    <source>
        <dbReference type="EMBL" id="KAL2869944.1"/>
    </source>
</evidence>
<name>A0ABR4LZK4_9EURO</name>
<feature type="compositionally biased region" description="Basic and acidic residues" evidence="1">
    <location>
        <begin position="30"/>
        <end position="53"/>
    </location>
</feature>
<protein>
    <submittedName>
        <fullName evidence="2">Uncharacterized protein</fullName>
    </submittedName>
</protein>
<accession>A0ABR4LZK4</accession>
<dbReference type="Proteomes" id="UP001610432">
    <property type="component" value="Unassembled WGS sequence"/>
</dbReference>
<feature type="compositionally biased region" description="Polar residues" evidence="1">
    <location>
        <begin position="1"/>
        <end position="18"/>
    </location>
</feature>
<proteinExistence type="predicted"/>
<dbReference type="EMBL" id="JBFXLQ010000007">
    <property type="protein sequence ID" value="KAL2869944.1"/>
    <property type="molecule type" value="Genomic_DNA"/>
</dbReference>
<reference evidence="2 3" key="1">
    <citation type="submission" date="2024-07" db="EMBL/GenBank/DDBJ databases">
        <title>Section-level genome sequencing and comparative genomics of Aspergillus sections Usti and Cavernicolus.</title>
        <authorList>
            <consortium name="Lawrence Berkeley National Laboratory"/>
            <person name="Nybo J.L."/>
            <person name="Vesth T.C."/>
            <person name="Theobald S."/>
            <person name="Frisvad J.C."/>
            <person name="Larsen T.O."/>
            <person name="Kjaerboelling I."/>
            <person name="Rothschild-Mancinelli K."/>
            <person name="Lyhne E.K."/>
            <person name="Kogle M.E."/>
            <person name="Barry K."/>
            <person name="Clum A."/>
            <person name="Na H."/>
            <person name="Ledsgaard L."/>
            <person name="Lin J."/>
            <person name="Lipzen A."/>
            <person name="Kuo A."/>
            <person name="Riley R."/>
            <person name="Mondo S."/>
            <person name="Labutti K."/>
            <person name="Haridas S."/>
            <person name="Pangalinan J."/>
            <person name="Salamov A.A."/>
            <person name="Simmons B.A."/>
            <person name="Magnuson J.K."/>
            <person name="Chen J."/>
            <person name="Drula E."/>
            <person name="Henrissat B."/>
            <person name="Wiebenga A."/>
            <person name="Lubbers R.J."/>
            <person name="Gomes A.C."/>
            <person name="Macurrencykelacurrency M.R."/>
            <person name="Stajich J."/>
            <person name="Grigoriev I.V."/>
            <person name="Mortensen U.H."/>
            <person name="De Vries R.P."/>
            <person name="Baker S.E."/>
            <person name="Andersen M.R."/>
        </authorList>
    </citation>
    <scope>NUCLEOTIDE SEQUENCE [LARGE SCALE GENOMIC DNA]</scope>
    <source>
        <strain evidence="2 3">CBS 449.75</strain>
    </source>
</reference>
<sequence length="154" mass="16709">MMPDSSCANSRRSFNRSPNPARVHAIAANHFKENSAHHEAAQGKPRGPELRSQKNEICLQEARPSPITALSADTNVGLGENQRVGQRSKVEFLQNTGASPRFCGLFAPSQPAMPQVPRKIPVNASCPRFPHLVTPHSLTLESLKVSTVSSNAHN</sequence>
<keyword evidence="3" id="KW-1185">Reference proteome</keyword>
<dbReference type="GeneID" id="98142044"/>
<evidence type="ECO:0000313" key="3">
    <source>
        <dbReference type="Proteomes" id="UP001610432"/>
    </source>
</evidence>